<dbReference type="Proteomes" id="UP000321606">
    <property type="component" value="Chromosome"/>
</dbReference>
<dbReference type="Pfam" id="PF00535">
    <property type="entry name" value="Glycos_transf_2"/>
    <property type="match status" value="1"/>
</dbReference>
<dbReference type="SUPFAM" id="SSF81901">
    <property type="entry name" value="HCP-like"/>
    <property type="match status" value="1"/>
</dbReference>
<protein>
    <submittedName>
        <fullName evidence="2">Glycosyltransferase, group 2 family protein</fullName>
    </submittedName>
</protein>
<dbReference type="KEGG" id="lgo:JCM16774_1455"/>
<dbReference type="EMBL" id="AP019822">
    <property type="protein sequence ID" value="BBM36522.1"/>
    <property type="molecule type" value="Genomic_DNA"/>
</dbReference>
<keyword evidence="2" id="KW-0808">Transferase</keyword>
<evidence type="ECO:0000313" key="3">
    <source>
        <dbReference type="Proteomes" id="UP000321606"/>
    </source>
</evidence>
<sequence>MIKISACILAKNEEENIAECIRSVKPYVDEVIVVDNGSTDNTGEIAESLGSIVLDGSNLLLDSARKLYMEKAKYDWILILDADERFGKLGEVSLKEFLSRIKDNIWGYGILSYQHSGLGKWAEVHILRLIRNNKMIHYNESPIHSSVAPSIFENGAEINDTSLFAIHHLDILIKGRPVPKRKRYRTMLEEILSNKNRNLDKDTENMYKCFLGLEYVAVGEYDKAEKIYEHAVEEDFKYRNFALECLCQLYMYRKKYEKVKKYITDKNILLFRNNAVLGNYYNYFDKEKAADFYENIIKNSNATASDYLNLAYLLKDKDRIKARELLEKAVEKNSYLLKRVSYDLGEKQNLFIIQSNILFEIENVYNLFEDLKMSELING</sequence>
<dbReference type="InterPro" id="IPR001173">
    <property type="entry name" value="Glyco_trans_2-like"/>
</dbReference>
<name>A0A510JB64_9FUSO</name>
<dbReference type="SUPFAM" id="SSF53448">
    <property type="entry name" value="Nucleotide-diphospho-sugar transferases"/>
    <property type="match status" value="1"/>
</dbReference>
<dbReference type="AlphaFoldDB" id="A0A510JB64"/>
<dbReference type="STRING" id="714315.GCA_000516535_01465"/>
<proteinExistence type="predicted"/>
<reference evidence="2 3" key="1">
    <citation type="submission" date="2019-07" db="EMBL/GenBank/DDBJ databases">
        <title>Complete Genome Sequence of Leptotrichia goodfellowii Strain JCM 16774.</title>
        <authorList>
            <person name="Watanabe S."/>
            <person name="Cui L."/>
        </authorList>
    </citation>
    <scope>NUCLEOTIDE SEQUENCE [LARGE SCALE GENOMIC DNA]</scope>
    <source>
        <strain evidence="2 3">JCM16774</strain>
    </source>
</reference>
<dbReference type="Gene3D" id="1.25.40.10">
    <property type="entry name" value="Tetratricopeptide repeat domain"/>
    <property type="match status" value="1"/>
</dbReference>
<dbReference type="PANTHER" id="PTHR43630">
    <property type="entry name" value="POLY-BETA-1,6-N-ACETYL-D-GLUCOSAMINE SYNTHASE"/>
    <property type="match status" value="1"/>
</dbReference>
<dbReference type="Gene3D" id="3.90.550.10">
    <property type="entry name" value="Spore Coat Polysaccharide Biosynthesis Protein SpsA, Chain A"/>
    <property type="match status" value="1"/>
</dbReference>
<dbReference type="GO" id="GO:0016740">
    <property type="term" value="F:transferase activity"/>
    <property type="evidence" value="ECO:0007669"/>
    <property type="project" value="UniProtKB-KW"/>
</dbReference>
<dbReference type="InterPro" id="IPR011990">
    <property type="entry name" value="TPR-like_helical_dom_sf"/>
</dbReference>
<dbReference type="PANTHER" id="PTHR43630:SF2">
    <property type="entry name" value="GLYCOSYLTRANSFERASE"/>
    <property type="match status" value="1"/>
</dbReference>
<feature type="domain" description="Glycosyltransferase 2-like" evidence="1">
    <location>
        <begin position="5"/>
        <end position="86"/>
    </location>
</feature>
<organism evidence="2 3">
    <name type="scientific">Pseudoleptotrichia goodfellowii</name>
    <dbReference type="NCBI Taxonomy" id="157692"/>
    <lineage>
        <taxon>Bacteria</taxon>
        <taxon>Fusobacteriati</taxon>
        <taxon>Fusobacteriota</taxon>
        <taxon>Fusobacteriia</taxon>
        <taxon>Fusobacteriales</taxon>
        <taxon>Leptotrichiaceae</taxon>
        <taxon>Pseudoleptotrichia</taxon>
    </lineage>
</organism>
<dbReference type="InterPro" id="IPR029044">
    <property type="entry name" value="Nucleotide-diphossugar_trans"/>
</dbReference>
<evidence type="ECO:0000313" key="2">
    <source>
        <dbReference type="EMBL" id="BBM36522.1"/>
    </source>
</evidence>
<dbReference type="OrthoDB" id="9815923at2"/>
<gene>
    <name evidence="2" type="ORF">JCM16774_1455</name>
</gene>
<accession>A0A510JB64</accession>
<dbReference type="RefSeq" id="WP_006806782.1">
    <property type="nucleotide sequence ID" value="NZ_AP019822.1"/>
</dbReference>
<evidence type="ECO:0000259" key="1">
    <source>
        <dbReference type="Pfam" id="PF00535"/>
    </source>
</evidence>